<name>R4Z1R1_9ACTN</name>
<dbReference type="AlphaFoldDB" id="R4Z1R1"/>
<dbReference type="PANTHER" id="PTHR18919">
    <property type="entry name" value="ACETYL-COA C-ACYLTRANSFERASE"/>
    <property type="match status" value="1"/>
</dbReference>
<dbReference type="RefSeq" id="WP_012228896.1">
    <property type="nucleotide sequence ID" value="NZ_HG422565.1"/>
</dbReference>
<dbReference type="eggNOG" id="COG0183">
    <property type="taxonomic scope" value="Bacteria"/>
</dbReference>
<comment type="caution">
    <text evidence="4">The sequence shown here is derived from an EMBL/GenBank/DDBJ whole genome shotgun (WGS) entry which is preliminary data.</text>
</comment>
<organism evidence="4 5">
    <name type="scientific">Candidatus Neomicrothrix parvicella RN1</name>
    <dbReference type="NCBI Taxonomy" id="1229780"/>
    <lineage>
        <taxon>Bacteria</taxon>
        <taxon>Bacillati</taxon>
        <taxon>Actinomycetota</taxon>
        <taxon>Acidimicrobiia</taxon>
        <taxon>Acidimicrobiales</taxon>
        <taxon>Microthrixaceae</taxon>
        <taxon>Candidatus Neomicrothrix</taxon>
    </lineage>
</organism>
<dbReference type="OrthoDB" id="4470569at2"/>
<evidence type="ECO:0000256" key="1">
    <source>
        <dbReference type="ARBA" id="ARBA00010982"/>
    </source>
</evidence>
<evidence type="ECO:0000256" key="3">
    <source>
        <dbReference type="ARBA" id="ARBA00023315"/>
    </source>
</evidence>
<evidence type="ECO:0000313" key="4">
    <source>
        <dbReference type="EMBL" id="CCM64668.1"/>
    </source>
</evidence>
<keyword evidence="3" id="KW-0012">Acyltransferase</keyword>
<protein>
    <submittedName>
        <fullName evidence="4">Putative Acetyl-CoA acetyltransferase</fullName>
    </submittedName>
</protein>
<dbReference type="STRING" id="1229780.BN381_430064"/>
<keyword evidence="2 4" id="KW-0808">Transferase</keyword>
<evidence type="ECO:0000256" key="2">
    <source>
        <dbReference type="ARBA" id="ARBA00022679"/>
    </source>
</evidence>
<dbReference type="SUPFAM" id="SSF53901">
    <property type="entry name" value="Thiolase-like"/>
    <property type="match status" value="2"/>
</dbReference>
<dbReference type="Gene3D" id="3.40.47.10">
    <property type="match status" value="1"/>
</dbReference>
<dbReference type="PANTHER" id="PTHR18919:SF139">
    <property type="entry name" value="THIOLASE-LIKE PROTEIN TYPE 1 ADDITIONAL C-TERMINAL DOMAIN-CONTAINING PROTEIN"/>
    <property type="match status" value="1"/>
</dbReference>
<dbReference type="InterPro" id="IPR016039">
    <property type="entry name" value="Thiolase-like"/>
</dbReference>
<keyword evidence="5" id="KW-1185">Reference proteome</keyword>
<accession>R4Z1R1</accession>
<sequence length="538" mass="55332">MNDTIEPSLSPAPTIVGVATAVGRPGDHEAPDAVGWMERALVGALDDAAGPGGSARVELAAEVGWVGVAEGTWRCSDAGAVLAERLGLGAGGPVHTVRADIGILQQRLIAEACGAILRGEVEAAVVVGGEARARDRAIARRGGVPTETAGPEGAQPDEVIHPAADLMSDLELERDLATPATQYAIIEDALAGADGIDRAALRRRLGDLWAGFAAVAADNPTAWDRSEPPSRAIVSTEGGNRMVADPYTRSLCSQWNVDSASALVLVSTGLAERLHIPPRRRVTVEATAESNLIVPLPQRAAPHRWPAFENVVEALAAHLGVQVEEGLGAELVDLYACFPSAVQVQARALGLPLDATRLTVTGGMTFAGGPLNNAMLASVVAMAQRLRRLETNDGSARGLVTSISGMLTKPGAMMLRIGRGEPGVPGHGLPDTGVNTAGAPAPFVALDVTEESSRHTEAVDVDANLTGRATVVGATVIPTFEGHDRVVAVLRTPPVGGPVFHTVATSDAEADAVRVRAFGGAGATAHLDGQGGFTLLEA</sequence>
<proteinExistence type="inferred from homology"/>
<reference evidence="4 5" key="1">
    <citation type="journal article" date="2013" name="ISME J.">
        <title>Metabolic model for the filamentous 'Candidatus Microthrix parvicella' based on genomic and metagenomic analyses.</title>
        <authorList>
            <person name="Jon McIlroy S."/>
            <person name="Kristiansen R."/>
            <person name="Albertsen M."/>
            <person name="Michael Karst S."/>
            <person name="Rossetti S."/>
            <person name="Lund Nielsen J."/>
            <person name="Tandoi V."/>
            <person name="James Seviour R."/>
            <person name="Nielsen P.H."/>
        </authorList>
    </citation>
    <scope>NUCLEOTIDE SEQUENCE [LARGE SCALE GENOMIC DNA]</scope>
    <source>
        <strain evidence="4 5">RN1</strain>
    </source>
</reference>
<dbReference type="HOGENOM" id="CLU_026848_1_0_11"/>
<comment type="similarity">
    <text evidence="1">Belongs to the thiolase-like superfamily. Thiolase family.</text>
</comment>
<dbReference type="Proteomes" id="UP000018291">
    <property type="component" value="Unassembled WGS sequence"/>
</dbReference>
<evidence type="ECO:0000313" key="5">
    <source>
        <dbReference type="Proteomes" id="UP000018291"/>
    </source>
</evidence>
<dbReference type="EMBL" id="CANL01000038">
    <property type="protein sequence ID" value="CCM64668.1"/>
    <property type="molecule type" value="Genomic_DNA"/>
</dbReference>
<dbReference type="GO" id="GO:0016746">
    <property type="term" value="F:acyltransferase activity"/>
    <property type="evidence" value="ECO:0007669"/>
    <property type="project" value="UniProtKB-KW"/>
</dbReference>
<gene>
    <name evidence="4" type="ORF">BN381_430064</name>
</gene>